<dbReference type="Proteomes" id="UP000037136">
    <property type="component" value="Unassembled WGS sequence"/>
</dbReference>
<dbReference type="AlphaFoldDB" id="A0A2A9PMM0"/>
<keyword evidence="2" id="KW-1185">Reference proteome</keyword>
<reference evidence="1 2" key="1">
    <citation type="journal article" date="2015" name="BMC Genomics">
        <title>Gene expression during zombie ant biting behavior reflects the complexity underlying fungal parasitic behavioral manipulation.</title>
        <authorList>
            <person name="de Bekker C."/>
            <person name="Ohm R.A."/>
            <person name="Loreto R.G."/>
            <person name="Sebastian A."/>
            <person name="Albert I."/>
            <person name="Merrow M."/>
            <person name="Brachmann A."/>
            <person name="Hughes D.P."/>
        </authorList>
    </citation>
    <scope>NUCLEOTIDE SEQUENCE [LARGE SCALE GENOMIC DNA]</scope>
    <source>
        <strain evidence="1 2">SC16a</strain>
    </source>
</reference>
<proteinExistence type="predicted"/>
<name>A0A2A9PMM0_OPHUN</name>
<reference evidence="1 2" key="2">
    <citation type="journal article" date="2017" name="Sci. Rep.">
        <title>Ant-infecting Ophiocordyceps genomes reveal a high diversity of potential behavioral manipulation genes and a possible major role for enterotoxins.</title>
        <authorList>
            <person name="de Bekker C."/>
            <person name="Ohm R.A."/>
            <person name="Evans H.C."/>
            <person name="Brachmann A."/>
            <person name="Hughes D.P."/>
        </authorList>
    </citation>
    <scope>NUCLEOTIDE SEQUENCE [LARGE SCALE GENOMIC DNA]</scope>
    <source>
        <strain evidence="1 2">SC16a</strain>
    </source>
</reference>
<dbReference type="EMBL" id="LAZP02000027">
    <property type="protein sequence ID" value="PFH62474.1"/>
    <property type="molecule type" value="Genomic_DNA"/>
</dbReference>
<evidence type="ECO:0000313" key="2">
    <source>
        <dbReference type="Proteomes" id="UP000037136"/>
    </source>
</evidence>
<accession>A0A2A9PMM0</accession>
<sequence length="180" mass="20212">MATQGETNICIFHSLRSDGLPAESPSRLSAHLEIGHENFKKRHDDEVHVPISSFILTAWALLLRTYLATKFISFASLGVDHGTSTLGKDGKPACRVSENALVHSFEIEDRDTISDTLRRISEPNSQKRLNPALLSSFNTMLLHRLGTTEDENRSLEEENFRMAREVGRAIDGSKRMHFHG</sequence>
<comment type="caution">
    <text evidence="1">The sequence shown here is derived from an EMBL/GenBank/DDBJ whole genome shotgun (WGS) entry which is preliminary data.</text>
</comment>
<evidence type="ECO:0000313" key="1">
    <source>
        <dbReference type="EMBL" id="PFH62474.1"/>
    </source>
</evidence>
<organism evidence="1 2">
    <name type="scientific">Ophiocordyceps unilateralis</name>
    <name type="common">Zombie-ant fungus</name>
    <name type="synonym">Torrubia unilateralis</name>
    <dbReference type="NCBI Taxonomy" id="268505"/>
    <lineage>
        <taxon>Eukaryota</taxon>
        <taxon>Fungi</taxon>
        <taxon>Dikarya</taxon>
        <taxon>Ascomycota</taxon>
        <taxon>Pezizomycotina</taxon>
        <taxon>Sordariomycetes</taxon>
        <taxon>Hypocreomycetidae</taxon>
        <taxon>Hypocreales</taxon>
        <taxon>Ophiocordycipitaceae</taxon>
        <taxon>Ophiocordyceps</taxon>
    </lineage>
</organism>
<dbReference type="STRING" id="268505.A0A2A9PMM0"/>
<protein>
    <submittedName>
        <fullName evidence="1">Uncharacterized protein</fullName>
    </submittedName>
</protein>
<gene>
    <name evidence="1" type="ORF">XA68_13376</name>
</gene>